<dbReference type="Pfam" id="PF00989">
    <property type="entry name" value="PAS"/>
    <property type="match status" value="1"/>
</dbReference>
<protein>
    <submittedName>
        <fullName evidence="6">Predicted signal transduction protein</fullName>
    </submittedName>
</protein>
<dbReference type="HOGENOM" id="CLU_000445_70_50_6"/>
<keyword evidence="7" id="KW-1185">Reference proteome</keyword>
<dbReference type="Pfam" id="PF00990">
    <property type="entry name" value="GGDEF"/>
    <property type="match status" value="1"/>
</dbReference>
<dbReference type="NCBIfam" id="TIGR00229">
    <property type="entry name" value="sensory_box"/>
    <property type="match status" value="1"/>
</dbReference>
<dbReference type="AlphaFoldDB" id="R4YQF4"/>
<dbReference type="CDD" id="cd01948">
    <property type="entry name" value="EAL"/>
    <property type="match status" value="1"/>
</dbReference>
<dbReference type="InterPro" id="IPR000160">
    <property type="entry name" value="GGDEF_dom"/>
</dbReference>
<dbReference type="InterPro" id="IPR013767">
    <property type="entry name" value="PAS_fold"/>
</dbReference>
<dbReference type="InterPro" id="IPR043128">
    <property type="entry name" value="Rev_trsase/Diguanyl_cyclase"/>
</dbReference>
<accession>R4YQF4</accession>
<dbReference type="PROSITE" id="PS50112">
    <property type="entry name" value="PAS"/>
    <property type="match status" value="1"/>
</dbReference>
<dbReference type="SMART" id="SM00267">
    <property type="entry name" value="GGDEF"/>
    <property type="match status" value="1"/>
</dbReference>
<dbReference type="SUPFAM" id="SSF52172">
    <property type="entry name" value="CheY-like"/>
    <property type="match status" value="1"/>
</dbReference>
<dbReference type="Gene3D" id="3.30.70.270">
    <property type="match status" value="1"/>
</dbReference>
<proteinExistence type="predicted"/>
<sequence length="698" mass="77760">MHSASSRDTLHLLLLTHKQNDAEDLVSLLRNSGRATRAHMVSSLEDFKVQIQEKTWDLILAEPKAQDIDPKELFKQIKRLDKDLPVIILAEDVDPMQLEFYLKLGACDVVPEDESNLLSMVIQRELGNLNSRRILRTTQVKLRDAERRCQSLLESSKDAITYIHDGMHIYANQAYLDLFGYDNVDDLEGMPVMDMVASSDQENLKQSLKSFLMAGGNVDLKYSGLKTDASEFPLTMSLSSATYADESCTQIVIRAKSNNSDLEAKLKDISSRDLLTGLYNKPHFMNSLESAVDRAVLKGNIGAAMYINIDRYGKIKSQVGINNTDSVLCSVANYLKSAINKEDTLARIGEDVFAWVRPNINAEEALAAAEKFRDGIEHLVIDANSQTVTITASIGVALINDSCSDPRDILQRSHQAADAVRHDEGHEKGNGTHLFVAREEAPDNSENGIEKQVLEALKAGSFNLLFQPLINLKGDEQEHYETLLRMPQSDGEEVSAGDFLNGFTISEDLKRKIDRWVILHSTKLLSEHRQQNLKTRLFVNLSAASLMDKTLASWIGVALNAAKLDKNSVIFQFNEEDATKFLTQAQEFTANLKANNYACSLSRFGCSLKPFQTLKHLSLDYVKVDGSFTHELNKPESLATLKQVLAELHEQGLKTIVPLVESASAVASLWQLGTHFIQGYYVQPPQAGMAYNFSDDGE</sequence>
<dbReference type="Pfam" id="PF00563">
    <property type="entry name" value="EAL"/>
    <property type="match status" value="1"/>
</dbReference>
<dbReference type="EMBL" id="FO203512">
    <property type="protein sequence ID" value="CCK74359.1"/>
    <property type="molecule type" value="Genomic_DNA"/>
</dbReference>
<evidence type="ECO:0000259" key="2">
    <source>
        <dbReference type="PROSITE" id="PS50110"/>
    </source>
</evidence>
<dbReference type="OrthoDB" id="7052318at2"/>
<feature type="domain" description="PAS" evidence="3">
    <location>
        <begin position="165"/>
        <end position="215"/>
    </location>
</feature>
<dbReference type="CDD" id="cd01949">
    <property type="entry name" value="GGDEF"/>
    <property type="match status" value="1"/>
</dbReference>
<organism evidence="6 7">
    <name type="scientific">Oleispira antarctica RB-8</name>
    <dbReference type="NCBI Taxonomy" id="698738"/>
    <lineage>
        <taxon>Bacteria</taxon>
        <taxon>Pseudomonadati</taxon>
        <taxon>Pseudomonadota</taxon>
        <taxon>Gammaproteobacteria</taxon>
        <taxon>Oceanospirillales</taxon>
        <taxon>Oceanospirillaceae</taxon>
        <taxon>Oleispira</taxon>
    </lineage>
</organism>
<dbReference type="SMART" id="SM00091">
    <property type="entry name" value="PAS"/>
    <property type="match status" value="1"/>
</dbReference>
<dbReference type="InterPro" id="IPR001633">
    <property type="entry name" value="EAL_dom"/>
</dbReference>
<dbReference type="Gene3D" id="3.40.50.2300">
    <property type="match status" value="1"/>
</dbReference>
<comment type="caution">
    <text evidence="1">Lacks conserved residue(s) required for the propagation of feature annotation.</text>
</comment>
<dbReference type="InterPro" id="IPR035919">
    <property type="entry name" value="EAL_sf"/>
</dbReference>
<evidence type="ECO:0000313" key="6">
    <source>
        <dbReference type="EMBL" id="CCK74359.1"/>
    </source>
</evidence>
<dbReference type="SUPFAM" id="SSF141868">
    <property type="entry name" value="EAL domain-like"/>
    <property type="match status" value="1"/>
</dbReference>
<reference evidence="6 7" key="1">
    <citation type="journal article" date="2013" name="Nat. Commun.">
        <title>Genome sequence and functional genomic analysis of the oil-degrading bacterium Oleispira antarctica.</title>
        <authorList>
            <person name="Kube M."/>
            <person name="Chernikova T.N."/>
            <person name="Al-Ramahi Y."/>
            <person name="Beloqui A."/>
            <person name="Lopez-Cortez N."/>
            <person name="Guazzaroni M.E."/>
            <person name="Heipieper H.J."/>
            <person name="Klages S."/>
            <person name="Kotsyurbenko O.R."/>
            <person name="Langer I."/>
            <person name="Nechitaylo T.Y."/>
            <person name="Lunsdorf H."/>
            <person name="Fernandez M."/>
            <person name="Juarez S."/>
            <person name="Ciordia S."/>
            <person name="Singer A."/>
            <person name="Kagan O."/>
            <person name="Egorova O."/>
            <person name="Petit P.A."/>
            <person name="Stogios P."/>
            <person name="Kim Y."/>
            <person name="Tchigvintsev A."/>
            <person name="Flick R."/>
            <person name="Denaro R."/>
            <person name="Genovese M."/>
            <person name="Albar J.P."/>
            <person name="Reva O.N."/>
            <person name="Martinez-Gomariz M."/>
            <person name="Tran H."/>
            <person name="Ferrer M."/>
            <person name="Savchenko A."/>
            <person name="Yakunin A.F."/>
            <person name="Yakimov M.M."/>
            <person name="Golyshina O.V."/>
            <person name="Reinhardt R."/>
            <person name="Golyshin P.N."/>
        </authorList>
    </citation>
    <scope>NUCLEOTIDE SEQUENCE [LARGE SCALE GENOMIC DNA]</scope>
</reference>
<dbReference type="InterPro" id="IPR050706">
    <property type="entry name" value="Cyclic-di-GMP_PDE-like"/>
</dbReference>
<dbReference type="InterPro" id="IPR001789">
    <property type="entry name" value="Sig_transdc_resp-reg_receiver"/>
</dbReference>
<evidence type="ECO:0000256" key="1">
    <source>
        <dbReference type="PROSITE-ProRule" id="PRU00169"/>
    </source>
</evidence>
<dbReference type="GO" id="GO:0006355">
    <property type="term" value="P:regulation of DNA-templated transcription"/>
    <property type="evidence" value="ECO:0007669"/>
    <property type="project" value="InterPro"/>
</dbReference>
<dbReference type="Gene3D" id="3.30.450.20">
    <property type="entry name" value="PAS domain"/>
    <property type="match status" value="1"/>
</dbReference>
<dbReference type="PROSITE" id="PS50110">
    <property type="entry name" value="RESPONSE_REGULATORY"/>
    <property type="match status" value="1"/>
</dbReference>
<feature type="domain" description="GGDEF" evidence="5">
    <location>
        <begin position="300"/>
        <end position="437"/>
    </location>
</feature>
<dbReference type="SUPFAM" id="SSF55785">
    <property type="entry name" value="PYP-like sensor domain (PAS domain)"/>
    <property type="match status" value="1"/>
</dbReference>
<evidence type="ECO:0000259" key="5">
    <source>
        <dbReference type="PROSITE" id="PS50887"/>
    </source>
</evidence>
<dbReference type="SMART" id="SM00052">
    <property type="entry name" value="EAL"/>
    <property type="match status" value="1"/>
</dbReference>
<dbReference type="CDD" id="cd00130">
    <property type="entry name" value="PAS"/>
    <property type="match status" value="1"/>
</dbReference>
<dbReference type="NCBIfam" id="TIGR00254">
    <property type="entry name" value="GGDEF"/>
    <property type="match status" value="1"/>
</dbReference>
<dbReference type="PROSITE" id="PS50883">
    <property type="entry name" value="EAL"/>
    <property type="match status" value="1"/>
</dbReference>
<dbReference type="SUPFAM" id="SSF55073">
    <property type="entry name" value="Nucleotide cyclase"/>
    <property type="match status" value="1"/>
</dbReference>
<dbReference type="GO" id="GO:0000160">
    <property type="term" value="P:phosphorelay signal transduction system"/>
    <property type="evidence" value="ECO:0007669"/>
    <property type="project" value="InterPro"/>
</dbReference>
<dbReference type="PANTHER" id="PTHR33121:SF23">
    <property type="entry name" value="CYCLIC DI-GMP PHOSPHODIESTERASE PDEB"/>
    <property type="match status" value="1"/>
</dbReference>
<feature type="domain" description="Response regulatory" evidence="2">
    <location>
        <begin position="11"/>
        <end position="127"/>
    </location>
</feature>
<dbReference type="KEGG" id="oai:OLEAN_C01830"/>
<dbReference type="STRING" id="698738.OLEAN_C01830"/>
<dbReference type="PANTHER" id="PTHR33121">
    <property type="entry name" value="CYCLIC DI-GMP PHOSPHODIESTERASE PDEF"/>
    <property type="match status" value="1"/>
</dbReference>
<dbReference type="InterPro" id="IPR029787">
    <property type="entry name" value="Nucleotide_cyclase"/>
</dbReference>
<evidence type="ECO:0000259" key="3">
    <source>
        <dbReference type="PROSITE" id="PS50112"/>
    </source>
</evidence>
<name>R4YQF4_OLEAN</name>
<gene>
    <name evidence="6" type="ORF">OLEAN_C01830</name>
</gene>
<dbReference type="InterPro" id="IPR000014">
    <property type="entry name" value="PAS"/>
</dbReference>
<evidence type="ECO:0000259" key="4">
    <source>
        <dbReference type="PROSITE" id="PS50883"/>
    </source>
</evidence>
<dbReference type="Gene3D" id="3.20.20.450">
    <property type="entry name" value="EAL domain"/>
    <property type="match status" value="1"/>
</dbReference>
<dbReference type="GO" id="GO:0071111">
    <property type="term" value="F:cyclic-guanylate-specific phosphodiesterase activity"/>
    <property type="evidence" value="ECO:0007669"/>
    <property type="project" value="InterPro"/>
</dbReference>
<dbReference type="PROSITE" id="PS50887">
    <property type="entry name" value="GGDEF"/>
    <property type="match status" value="1"/>
</dbReference>
<dbReference type="InterPro" id="IPR011006">
    <property type="entry name" value="CheY-like_superfamily"/>
</dbReference>
<evidence type="ECO:0000313" key="7">
    <source>
        <dbReference type="Proteomes" id="UP000032749"/>
    </source>
</evidence>
<dbReference type="InterPro" id="IPR035965">
    <property type="entry name" value="PAS-like_dom_sf"/>
</dbReference>
<dbReference type="Proteomes" id="UP000032749">
    <property type="component" value="Chromosome"/>
</dbReference>
<feature type="domain" description="EAL" evidence="4">
    <location>
        <begin position="446"/>
        <end position="698"/>
    </location>
</feature>